<dbReference type="PANTHER" id="PTHR35552">
    <property type="entry name" value="MEDIATOR OF RNA POLYMERASE II TRANSCRIPTION SUBUNIT 8"/>
    <property type="match status" value="1"/>
</dbReference>
<organism evidence="1 2">
    <name type="scientific">Cardamine amara subsp. amara</name>
    <dbReference type="NCBI Taxonomy" id="228776"/>
    <lineage>
        <taxon>Eukaryota</taxon>
        <taxon>Viridiplantae</taxon>
        <taxon>Streptophyta</taxon>
        <taxon>Embryophyta</taxon>
        <taxon>Tracheophyta</taxon>
        <taxon>Spermatophyta</taxon>
        <taxon>Magnoliopsida</taxon>
        <taxon>eudicotyledons</taxon>
        <taxon>Gunneridae</taxon>
        <taxon>Pentapetalae</taxon>
        <taxon>rosids</taxon>
        <taxon>malvids</taxon>
        <taxon>Brassicales</taxon>
        <taxon>Brassicaceae</taxon>
        <taxon>Cardamineae</taxon>
        <taxon>Cardamine</taxon>
    </lineage>
</organism>
<protein>
    <submittedName>
        <fullName evidence="1">Mediator of RNA polymerase II transcription subunit 8</fullName>
    </submittedName>
</protein>
<dbReference type="EMBL" id="JBANAX010000506">
    <property type="protein sequence ID" value="KAL1206243.1"/>
    <property type="molecule type" value="Genomic_DNA"/>
</dbReference>
<reference evidence="1 2" key="1">
    <citation type="submission" date="2024-04" db="EMBL/GenBank/DDBJ databases">
        <title>Genome assembly C_amara_ONT_v2.</title>
        <authorList>
            <person name="Yant L."/>
            <person name="Moore C."/>
            <person name="Slenker M."/>
        </authorList>
    </citation>
    <scope>NUCLEOTIDE SEQUENCE [LARGE SCALE GENOMIC DNA]</scope>
    <source>
        <tissue evidence="1">Leaf</tissue>
    </source>
</reference>
<dbReference type="InterPro" id="IPR038795">
    <property type="entry name" value="MED8_plant"/>
</dbReference>
<proteinExistence type="predicted"/>
<evidence type="ECO:0000313" key="1">
    <source>
        <dbReference type="EMBL" id="KAL1206243.1"/>
    </source>
</evidence>
<dbReference type="AlphaFoldDB" id="A0ABD1AIG6"/>
<dbReference type="PANTHER" id="PTHR35552:SF1">
    <property type="entry name" value="MEDIATOR OF RNA POLYMERASE II TRANSCRIPTION SUBUNIT 8"/>
    <property type="match status" value="1"/>
</dbReference>
<comment type="caution">
    <text evidence="1">The sequence shown here is derived from an EMBL/GenBank/DDBJ whole genome shotgun (WGS) entry which is preliminary data.</text>
</comment>
<dbReference type="Proteomes" id="UP001558713">
    <property type="component" value="Unassembled WGS sequence"/>
</dbReference>
<gene>
    <name evidence="1" type="ORF">V5N11_018290</name>
</gene>
<name>A0ABD1AIG6_CARAN</name>
<sequence>MVNLELFNIVEEEVKKVSDAFVNAENACESAILPVMLSSKLLPEMKTDDNVQREQLLQGVQNLPILMQIERL</sequence>
<accession>A0ABD1AIG6</accession>
<evidence type="ECO:0000313" key="2">
    <source>
        <dbReference type="Proteomes" id="UP001558713"/>
    </source>
</evidence>
<keyword evidence="2" id="KW-1185">Reference proteome</keyword>